<evidence type="ECO:0000256" key="5">
    <source>
        <dbReference type="ARBA" id="ARBA00023242"/>
    </source>
</evidence>
<feature type="binding site" evidence="6">
    <location>
        <begin position="155"/>
        <end position="160"/>
    </location>
    <ligand>
        <name>ATP</name>
        <dbReference type="ChEBI" id="CHEBI:30616"/>
    </ligand>
</feature>
<dbReference type="PANTHER" id="PTHR12755">
    <property type="entry name" value="CLEAVAGE/POLYADENYLATION FACTOR IA SUBUNIT CLP1P"/>
    <property type="match status" value="1"/>
</dbReference>
<evidence type="ECO:0000259" key="7">
    <source>
        <dbReference type="Pfam" id="PF06807"/>
    </source>
</evidence>
<sequence>MDDRNYRQEHSALDEHKASAYNCVGTGISLSGIHRAMTSAEVATSEHDLAPKHELRLEVGWENSVTLTLKRGEAEVFGTALVLGDTLTLTGQKIAVFTWEGCKLAITGQPDILYTSEDTPMQSYVNVHDVLEARRQQALTEQRRGPTTVIVGPTDAGKSTLCKILINYAIRCRWTPALVDLDIGQGSITVPGCIAATSVEAPIDVEEGFPVDAPLVYYAGTVAGGENMALYQHLVERVADALERRAGTDAKVAASGMMVNTMGWIEGDGYSLLRHTIASLAADVVLVVGSDRLHSQLSSDLATSSPAISVVKLAKSGGVVTRTRELRQEARKVRVEEYFYGPTRSLAPASQTLKLEGVEVYRVGGGPKAPPSALPIGATSVADPLKLARVTNPQELLYTVLGVSHAPTPDLLLSASVAGFVYVQDVDLAKGSMSVLAPRPGPLPGSLLLAGNFKVYLD</sequence>
<dbReference type="GO" id="GO:0051731">
    <property type="term" value="F:polynucleotide 5'-hydroxyl-kinase activity"/>
    <property type="evidence" value="ECO:0007669"/>
    <property type="project" value="InterPro"/>
</dbReference>
<evidence type="ECO:0000256" key="4">
    <source>
        <dbReference type="ARBA" id="ARBA00022840"/>
    </source>
</evidence>
<dbReference type="InterPro" id="IPR028606">
    <property type="entry name" value="Clp1"/>
</dbReference>
<name>A0A1D2ACS2_AUXPR</name>
<evidence type="ECO:0000259" key="8">
    <source>
        <dbReference type="Pfam" id="PF16573"/>
    </source>
</evidence>
<dbReference type="Pfam" id="PF16575">
    <property type="entry name" value="CLP1_P"/>
    <property type="match status" value="1"/>
</dbReference>
<feature type="domain" description="Clp1 C-terminal" evidence="7">
    <location>
        <begin position="346"/>
        <end position="454"/>
    </location>
</feature>
<keyword evidence="2 6" id="KW-0507">mRNA processing</keyword>
<feature type="domain" description="Clp1 P-loop" evidence="9">
    <location>
        <begin position="152"/>
        <end position="341"/>
    </location>
</feature>
<dbReference type="PANTHER" id="PTHR12755:SF6">
    <property type="entry name" value="POLYRIBONUCLEOTIDE 5'-HYDROXYL-KINASE CLP1"/>
    <property type="match status" value="1"/>
</dbReference>
<feature type="domain" description="Clp1 N-terminal" evidence="8">
    <location>
        <begin position="49"/>
        <end position="138"/>
    </location>
</feature>
<dbReference type="Gene3D" id="3.40.50.300">
    <property type="entry name" value="P-loop containing nucleotide triphosphate hydrolases"/>
    <property type="match status" value="1"/>
</dbReference>
<dbReference type="GO" id="GO:0006388">
    <property type="term" value="P:tRNA splicing, via endonucleolytic cleavage and ligation"/>
    <property type="evidence" value="ECO:0007669"/>
    <property type="project" value="TreeGrafter"/>
</dbReference>
<feature type="binding site" evidence="6">
    <location>
        <position position="93"/>
    </location>
    <ligand>
        <name>ATP</name>
        <dbReference type="ChEBI" id="CHEBI:30616"/>
    </ligand>
</feature>
<dbReference type="EMBL" id="GDKF01001640">
    <property type="protein sequence ID" value="JAT76982.1"/>
    <property type="molecule type" value="Transcribed_RNA"/>
</dbReference>
<keyword evidence="3 6" id="KW-0547">Nucleotide-binding</keyword>
<comment type="function">
    <text evidence="6">Required for endonucleolytic cleavage during polyadenylation-dependent pre-mRNA 3'-end formation.</text>
</comment>
<dbReference type="InterPro" id="IPR032324">
    <property type="entry name" value="Clp1_N"/>
</dbReference>
<proteinExistence type="inferred from homology"/>
<comment type="similarity">
    <text evidence="6">Belongs to the Clp1 family. Clp1 subfamily.</text>
</comment>
<evidence type="ECO:0000313" key="10">
    <source>
        <dbReference type="EMBL" id="JAT76982.1"/>
    </source>
</evidence>
<dbReference type="GO" id="GO:0031124">
    <property type="term" value="P:mRNA 3'-end processing"/>
    <property type="evidence" value="ECO:0007669"/>
    <property type="project" value="UniProtKB-UniRule"/>
</dbReference>
<dbReference type="Gene3D" id="2.60.120.1030">
    <property type="entry name" value="Clp1, DNA binding domain"/>
    <property type="match status" value="1"/>
</dbReference>
<evidence type="ECO:0000256" key="1">
    <source>
        <dbReference type="ARBA" id="ARBA00004123"/>
    </source>
</evidence>
<dbReference type="HAMAP" id="MF_03035">
    <property type="entry name" value="Clp1"/>
    <property type="match status" value="1"/>
</dbReference>
<dbReference type="InterPro" id="IPR032319">
    <property type="entry name" value="CLP1_P"/>
</dbReference>
<organism evidence="10">
    <name type="scientific">Auxenochlorella protothecoides</name>
    <name type="common">Green microalga</name>
    <name type="synonym">Chlorella protothecoides</name>
    <dbReference type="NCBI Taxonomy" id="3075"/>
    <lineage>
        <taxon>Eukaryota</taxon>
        <taxon>Viridiplantae</taxon>
        <taxon>Chlorophyta</taxon>
        <taxon>core chlorophytes</taxon>
        <taxon>Trebouxiophyceae</taxon>
        <taxon>Chlorellales</taxon>
        <taxon>Chlorellaceae</taxon>
        <taxon>Auxenochlorella</taxon>
    </lineage>
</organism>
<dbReference type="Gene3D" id="2.40.30.330">
    <property type="entry name" value="Pre-mRNA cleavage complex subunit Clp1, C-terminal domain"/>
    <property type="match status" value="1"/>
</dbReference>
<dbReference type="SUPFAM" id="SSF52540">
    <property type="entry name" value="P-loop containing nucleoside triphosphate hydrolases"/>
    <property type="match status" value="1"/>
</dbReference>
<gene>
    <name evidence="10" type="ORF">g.45576</name>
</gene>
<evidence type="ECO:0000259" key="9">
    <source>
        <dbReference type="Pfam" id="PF16575"/>
    </source>
</evidence>
<evidence type="ECO:0000256" key="6">
    <source>
        <dbReference type="HAMAP-Rule" id="MF_03035"/>
    </source>
</evidence>
<dbReference type="InterPro" id="IPR045116">
    <property type="entry name" value="Clp1/Grc3"/>
</dbReference>
<dbReference type="InterPro" id="IPR038239">
    <property type="entry name" value="Clp1_N_sf"/>
</dbReference>
<protein>
    <recommendedName>
        <fullName evidence="6">Protein CLP1 homolog</fullName>
    </recommendedName>
</protein>
<feature type="binding site" evidence="6">
    <location>
        <position position="54"/>
    </location>
    <ligand>
        <name>ATP</name>
        <dbReference type="ChEBI" id="CHEBI:30616"/>
    </ligand>
</feature>
<comment type="subcellular location">
    <subcellularLocation>
        <location evidence="1 6">Nucleus</location>
    </subcellularLocation>
</comment>
<dbReference type="AlphaFoldDB" id="A0A1D2ACS2"/>
<dbReference type="GO" id="GO:0005849">
    <property type="term" value="C:mRNA cleavage factor complex"/>
    <property type="evidence" value="ECO:0007669"/>
    <property type="project" value="InterPro"/>
</dbReference>
<keyword evidence="5 6" id="KW-0539">Nucleus</keyword>
<dbReference type="Pfam" id="PF06807">
    <property type="entry name" value="Clp1"/>
    <property type="match status" value="1"/>
</dbReference>
<evidence type="ECO:0000256" key="2">
    <source>
        <dbReference type="ARBA" id="ARBA00022664"/>
    </source>
</evidence>
<dbReference type="InterPro" id="IPR038238">
    <property type="entry name" value="Clp1_C_sf"/>
</dbReference>
<dbReference type="GO" id="GO:0005524">
    <property type="term" value="F:ATP binding"/>
    <property type="evidence" value="ECO:0007669"/>
    <property type="project" value="UniProtKB-UniRule"/>
</dbReference>
<reference evidence="10" key="1">
    <citation type="submission" date="2015-08" db="EMBL/GenBank/DDBJ databases">
        <authorList>
            <person name="Babu N.S."/>
            <person name="Beckwith C.J."/>
            <person name="Beseler K.G."/>
            <person name="Brison A."/>
            <person name="Carone J.V."/>
            <person name="Caskin T.P."/>
            <person name="Diamond M."/>
            <person name="Durham M.E."/>
            <person name="Foxe J.M."/>
            <person name="Go M."/>
            <person name="Henderson B.A."/>
            <person name="Jones I.B."/>
            <person name="McGettigan J.A."/>
            <person name="Micheletti S.J."/>
            <person name="Nasrallah M.E."/>
            <person name="Ortiz D."/>
            <person name="Piller C.R."/>
            <person name="Privatt S.R."/>
            <person name="Schneider S.L."/>
            <person name="Sharp S."/>
            <person name="Smith T.C."/>
            <person name="Stanton J.D."/>
            <person name="Ullery H.E."/>
            <person name="Wilson R.J."/>
            <person name="Serrano M.G."/>
            <person name="Buck G."/>
            <person name="Lee V."/>
            <person name="Wang Y."/>
            <person name="Carvalho R."/>
            <person name="Voegtly L."/>
            <person name="Shi R."/>
            <person name="Duckworth R."/>
            <person name="Johnson A."/>
            <person name="Loviza R."/>
            <person name="Walstead R."/>
            <person name="Shah Z."/>
            <person name="Kiflezghi M."/>
            <person name="Wade K."/>
            <person name="Ball S.L."/>
            <person name="Bradley K.W."/>
            <person name="Asai D.J."/>
            <person name="Bowman C.A."/>
            <person name="Russell D.A."/>
            <person name="Pope W.H."/>
            <person name="Jacobs-Sera D."/>
            <person name="Hendrix R.W."/>
            <person name="Hatfull G.F."/>
        </authorList>
    </citation>
    <scope>NUCLEOTIDE SEQUENCE</scope>
</reference>
<dbReference type="FunFam" id="2.40.30.330:FF:000002">
    <property type="entry name" value="Protein CLP1 homolog"/>
    <property type="match status" value="1"/>
</dbReference>
<keyword evidence="4 6" id="KW-0067">ATP-binding</keyword>
<evidence type="ECO:0000256" key="3">
    <source>
        <dbReference type="ARBA" id="ARBA00022741"/>
    </source>
</evidence>
<dbReference type="InterPro" id="IPR027417">
    <property type="entry name" value="P-loop_NTPase"/>
</dbReference>
<accession>A0A1D2ACS2</accession>
<dbReference type="Pfam" id="PF16573">
    <property type="entry name" value="CLP1_N"/>
    <property type="match status" value="1"/>
</dbReference>
<dbReference type="InterPro" id="IPR010655">
    <property type="entry name" value="Clp1_C"/>
</dbReference>